<dbReference type="Pfam" id="PF13508">
    <property type="entry name" value="Acetyltransf_7"/>
    <property type="match status" value="1"/>
</dbReference>
<protein>
    <submittedName>
        <fullName evidence="2">GNAT family N-acetyltransferase</fullName>
    </submittedName>
</protein>
<gene>
    <name evidence="2" type="ORF">GC469_24325</name>
</gene>
<dbReference type="InterPro" id="IPR000182">
    <property type="entry name" value="GNAT_dom"/>
</dbReference>
<feature type="domain" description="N-acetyltransferase" evidence="1">
    <location>
        <begin position="6"/>
        <end position="168"/>
    </location>
</feature>
<organism evidence="2">
    <name type="scientific">Salmonella enterica</name>
    <name type="common">Salmonella choleraesuis</name>
    <dbReference type="NCBI Taxonomy" id="28901"/>
    <lineage>
        <taxon>Bacteria</taxon>
        <taxon>Pseudomonadati</taxon>
        <taxon>Pseudomonadota</taxon>
        <taxon>Gammaproteobacteria</taxon>
        <taxon>Enterobacterales</taxon>
        <taxon>Enterobacteriaceae</taxon>
        <taxon>Salmonella</taxon>
    </lineage>
</organism>
<dbReference type="GO" id="GO:0008080">
    <property type="term" value="F:N-acetyltransferase activity"/>
    <property type="evidence" value="ECO:0007669"/>
    <property type="project" value="TreeGrafter"/>
</dbReference>
<dbReference type="PANTHER" id="PTHR13355">
    <property type="entry name" value="GLUCOSAMINE 6-PHOSPHATE N-ACETYLTRANSFERASE"/>
    <property type="match status" value="1"/>
</dbReference>
<dbReference type="SUPFAM" id="SSF55729">
    <property type="entry name" value="Acyl-CoA N-acyltransferases (Nat)"/>
    <property type="match status" value="1"/>
</dbReference>
<dbReference type="AlphaFoldDB" id="A0A633DM28"/>
<proteinExistence type="predicted"/>
<evidence type="ECO:0000259" key="1">
    <source>
        <dbReference type="PROSITE" id="PS51186"/>
    </source>
</evidence>
<dbReference type="EMBL" id="AAMGRQ010000064">
    <property type="protein sequence ID" value="EDH1796438.1"/>
    <property type="molecule type" value="Genomic_DNA"/>
</dbReference>
<reference evidence="2" key="1">
    <citation type="submission" date="2019-10" db="EMBL/GenBank/DDBJ databases">
        <authorList>
            <consortium name="PulseNet: The National Subtyping Network for Foodborne Disease Surveillance"/>
            <person name="Tarr C.L."/>
            <person name="Trees E."/>
            <person name="Katz L.S."/>
            <person name="Carleton-Romer H.A."/>
            <person name="Stroika S."/>
            <person name="Kucerova Z."/>
            <person name="Roache K.F."/>
            <person name="Sabol A.L."/>
            <person name="Besser J."/>
            <person name="Gerner-Smidt P."/>
        </authorList>
    </citation>
    <scope>NUCLEOTIDE SEQUENCE</scope>
    <source>
        <strain evidence="2">PNUSAS100866</strain>
    </source>
</reference>
<keyword evidence="2" id="KW-0808">Transferase</keyword>
<evidence type="ECO:0000313" key="2">
    <source>
        <dbReference type="EMBL" id="EDH1796438.1"/>
    </source>
</evidence>
<comment type="caution">
    <text evidence="2">The sequence shown here is derived from an EMBL/GenBank/DDBJ whole genome shotgun (WGS) entry which is preliminary data.</text>
</comment>
<name>A0A633DM28_SALER</name>
<sequence length="168" mass="18929">MEKFKVKIRTARESDIDILIKLRAILLDGDSNATYVSKSEKEKIRWKKSYENWLTTFFQGKSNITANIFVADIEGNVVGCATGIVDSRPPAPDCTNGSCGWVQSVAVLPIWRRKGIAQKMLSNLLCWFTDQNINKVLLEATPESNSLYKKIGFKSSTENLFIYKGKTL</sequence>
<dbReference type="InterPro" id="IPR016181">
    <property type="entry name" value="Acyl_CoA_acyltransferase"/>
</dbReference>
<dbReference type="Gene3D" id="3.40.630.30">
    <property type="match status" value="1"/>
</dbReference>
<dbReference type="PROSITE" id="PS51186">
    <property type="entry name" value="GNAT"/>
    <property type="match status" value="1"/>
</dbReference>
<dbReference type="InterPro" id="IPR039143">
    <property type="entry name" value="GNPNAT1-like"/>
</dbReference>
<dbReference type="PANTHER" id="PTHR13355:SF23">
    <property type="entry name" value="FAMILY N-ACETYLTRANSFERASE, PUTATIVE (AFU_ORTHOLOGUE AFUA_3G00870)-RELATED"/>
    <property type="match status" value="1"/>
</dbReference>
<accession>A0A633DM28</accession>
<dbReference type="CDD" id="cd04301">
    <property type="entry name" value="NAT_SF"/>
    <property type="match status" value="1"/>
</dbReference>